<name>A0A9D3XCM0_9SAUR</name>
<dbReference type="AlphaFoldDB" id="A0A9D3XCM0"/>
<dbReference type="PANTHER" id="PTHR10989">
    <property type="entry name" value="ANDROGEN-INDUCED PROTEIN 1-RELATED"/>
    <property type="match status" value="1"/>
</dbReference>
<feature type="transmembrane region" description="Helical" evidence="17">
    <location>
        <begin position="161"/>
        <end position="184"/>
    </location>
</feature>
<keyword evidence="5 17" id="KW-1133">Transmembrane helix</keyword>
<comment type="catalytic activity">
    <reaction evidence="16">
        <text>12-(9Z-hexadecenoyloxy)-octadecanoate + H2O = 12-hydroxyoctadecanoate + (9Z)-hexadecenoate + H(+)</text>
        <dbReference type="Rhea" id="RHEA:52072"/>
        <dbReference type="ChEBI" id="CHEBI:15377"/>
        <dbReference type="ChEBI" id="CHEBI:15378"/>
        <dbReference type="ChEBI" id="CHEBI:32372"/>
        <dbReference type="ChEBI" id="CHEBI:84201"/>
        <dbReference type="ChEBI" id="CHEBI:136312"/>
    </reaction>
    <physiologicalReaction direction="left-to-right" evidence="16">
        <dbReference type="Rhea" id="RHEA:52073"/>
    </physiologicalReaction>
</comment>
<comment type="catalytic activity">
    <reaction evidence="1">
        <text>9-(9Z-hexadecenoyloxy)-octadecanoate + H2O = (9Z)-hexadecenoate + 9-hydroxy-octadecanoate + H(+)</text>
        <dbReference type="Rhea" id="RHEA:52068"/>
        <dbReference type="ChEBI" id="CHEBI:15377"/>
        <dbReference type="ChEBI" id="CHEBI:15378"/>
        <dbReference type="ChEBI" id="CHEBI:32372"/>
        <dbReference type="ChEBI" id="CHEBI:136286"/>
        <dbReference type="ChEBI" id="CHEBI:136309"/>
    </reaction>
    <physiologicalReaction direction="left-to-right" evidence="1">
        <dbReference type="Rhea" id="RHEA:52069"/>
    </physiologicalReaction>
</comment>
<dbReference type="GO" id="GO:0016020">
    <property type="term" value="C:membrane"/>
    <property type="evidence" value="ECO:0007669"/>
    <property type="project" value="InterPro"/>
</dbReference>
<evidence type="ECO:0000256" key="15">
    <source>
        <dbReference type="ARBA" id="ARBA00049322"/>
    </source>
</evidence>
<evidence type="ECO:0000256" key="4">
    <source>
        <dbReference type="ARBA" id="ARBA00022692"/>
    </source>
</evidence>
<feature type="transmembrane region" description="Helical" evidence="17">
    <location>
        <begin position="235"/>
        <end position="253"/>
    </location>
</feature>
<comment type="catalytic activity">
    <reaction evidence="8">
        <text>13-octadecanoyloxy-octadecanoate + H2O = 13-hydroxy-octadecanoate + octadecanoate + H(+)</text>
        <dbReference type="Rhea" id="RHEA:52084"/>
        <dbReference type="ChEBI" id="CHEBI:15377"/>
        <dbReference type="ChEBI" id="CHEBI:15378"/>
        <dbReference type="ChEBI" id="CHEBI:25629"/>
        <dbReference type="ChEBI" id="CHEBI:136304"/>
        <dbReference type="ChEBI" id="CHEBI:136335"/>
    </reaction>
    <physiologicalReaction direction="left-to-right" evidence="8">
        <dbReference type="Rhea" id="RHEA:52085"/>
    </physiologicalReaction>
</comment>
<comment type="catalytic activity">
    <reaction evidence="10">
        <text>12-octadecanoyloxy-octadecanoate + H2O = 12-hydroxyoctadecanoate + octadecanoate + H(+)</text>
        <dbReference type="Rhea" id="RHEA:52080"/>
        <dbReference type="ChEBI" id="CHEBI:15377"/>
        <dbReference type="ChEBI" id="CHEBI:15378"/>
        <dbReference type="ChEBI" id="CHEBI:25629"/>
        <dbReference type="ChEBI" id="CHEBI:84201"/>
        <dbReference type="ChEBI" id="CHEBI:136330"/>
    </reaction>
    <physiologicalReaction direction="left-to-right" evidence="10">
        <dbReference type="Rhea" id="RHEA:52081"/>
    </physiologicalReaction>
</comment>
<organism evidence="18 19">
    <name type="scientific">Mauremys mutica</name>
    <name type="common">yellowpond turtle</name>
    <dbReference type="NCBI Taxonomy" id="74926"/>
    <lineage>
        <taxon>Eukaryota</taxon>
        <taxon>Metazoa</taxon>
        <taxon>Chordata</taxon>
        <taxon>Craniata</taxon>
        <taxon>Vertebrata</taxon>
        <taxon>Euteleostomi</taxon>
        <taxon>Archelosauria</taxon>
        <taxon>Testudinata</taxon>
        <taxon>Testudines</taxon>
        <taxon>Cryptodira</taxon>
        <taxon>Durocryptodira</taxon>
        <taxon>Testudinoidea</taxon>
        <taxon>Geoemydidae</taxon>
        <taxon>Geoemydinae</taxon>
        <taxon>Mauremys</taxon>
    </lineage>
</organism>
<evidence type="ECO:0000313" key="18">
    <source>
        <dbReference type="EMBL" id="KAH1177146.1"/>
    </source>
</evidence>
<comment type="catalytic activity">
    <reaction evidence="12">
        <text>9-(9Z-octadecenoyloxy)-octadecanoate + H2O = 9-hydroxy-octadecanoate + (9Z)-octadecenoate + H(+)</text>
        <dbReference type="Rhea" id="RHEA:52048"/>
        <dbReference type="ChEBI" id="CHEBI:15377"/>
        <dbReference type="ChEBI" id="CHEBI:15378"/>
        <dbReference type="ChEBI" id="CHEBI:30823"/>
        <dbReference type="ChEBI" id="CHEBI:136282"/>
        <dbReference type="ChEBI" id="CHEBI:136286"/>
    </reaction>
    <physiologicalReaction direction="left-to-right" evidence="12">
        <dbReference type="Rhea" id="RHEA:52049"/>
    </physiologicalReaction>
</comment>
<keyword evidence="4 17" id="KW-0812">Transmembrane</keyword>
<gene>
    <name evidence="18" type="ORF">KIL84_010848</name>
</gene>
<comment type="catalytic activity">
    <reaction evidence="7">
        <text>12-hexadecanoyloxy-octadecanoate + H2O = 12-hydroxyoctadecanoate + hexadecanoate + H(+)</text>
        <dbReference type="Rhea" id="RHEA:52056"/>
        <dbReference type="ChEBI" id="CHEBI:7896"/>
        <dbReference type="ChEBI" id="CHEBI:15377"/>
        <dbReference type="ChEBI" id="CHEBI:15378"/>
        <dbReference type="ChEBI" id="CHEBI:83677"/>
        <dbReference type="ChEBI" id="CHEBI:84201"/>
    </reaction>
    <physiologicalReaction direction="left-to-right" evidence="7">
        <dbReference type="Rhea" id="RHEA:52057"/>
    </physiologicalReaction>
</comment>
<evidence type="ECO:0000256" key="17">
    <source>
        <dbReference type="SAM" id="Phobius"/>
    </source>
</evidence>
<accession>A0A9D3XCM0</accession>
<dbReference type="InterPro" id="IPR006838">
    <property type="entry name" value="ADTRP_AIG1"/>
</dbReference>
<evidence type="ECO:0000256" key="6">
    <source>
        <dbReference type="ARBA" id="ARBA00023136"/>
    </source>
</evidence>
<comment type="caution">
    <text evidence="18">The sequence shown here is derived from an EMBL/GenBank/DDBJ whole genome shotgun (WGS) entry which is preliminary data.</text>
</comment>
<evidence type="ECO:0000256" key="8">
    <source>
        <dbReference type="ARBA" id="ARBA00047427"/>
    </source>
</evidence>
<protein>
    <recommendedName>
        <fullName evidence="20">Androgen-dependent TFPI-regulating protein</fullName>
    </recommendedName>
</protein>
<feature type="transmembrane region" description="Helical" evidence="17">
    <location>
        <begin position="259"/>
        <end position="287"/>
    </location>
</feature>
<evidence type="ECO:0008006" key="20">
    <source>
        <dbReference type="Google" id="ProtNLM"/>
    </source>
</evidence>
<evidence type="ECO:0000313" key="19">
    <source>
        <dbReference type="Proteomes" id="UP000827986"/>
    </source>
</evidence>
<reference evidence="18" key="1">
    <citation type="submission" date="2021-09" db="EMBL/GenBank/DDBJ databases">
        <title>The genome of Mauremys mutica provides insights into the evolution of semi-aquatic lifestyle.</title>
        <authorList>
            <person name="Gong S."/>
            <person name="Gao Y."/>
        </authorList>
    </citation>
    <scope>NUCLEOTIDE SEQUENCE</scope>
    <source>
        <strain evidence="18">MM-2020</strain>
        <tissue evidence="18">Muscle</tissue>
    </source>
</reference>
<dbReference type="Pfam" id="PF04750">
    <property type="entry name" value="Far-17a_AIG1"/>
    <property type="match status" value="1"/>
</dbReference>
<proteinExistence type="inferred from homology"/>
<comment type="catalytic activity">
    <reaction evidence="9">
        <text>9-hexadecanoyloxy-octadecanoate + H2O = 9-hydroxy-octadecanoate + hexadecanoate + H(+)</text>
        <dbReference type="Rhea" id="RHEA:52052"/>
        <dbReference type="ChEBI" id="CHEBI:7896"/>
        <dbReference type="ChEBI" id="CHEBI:15377"/>
        <dbReference type="ChEBI" id="CHEBI:15378"/>
        <dbReference type="ChEBI" id="CHEBI:83670"/>
        <dbReference type="ChEBI" id="CHEBI:136286"/>
    </reaction>
    <physiologicalReaction direction="left-to-right" evidence="9">
        <dbReference type="Rhea" id="RHEA:52053"/>
    </physiologicalReaction>
</comment>
<evidence type="ECO:0000256" key="1">
    <source>
        <dbReference type="ARBA" id="ARBA00000923"/>
    </source>
</evidence>
<evidence type="ECO:0000256" key="13">
    <source>
        <dbReference type="ARBA" id="ARBA00049221"/>
    </source>
</evidence>
<evidence type="ECO:0000256" key="5">
    <source>
        <dbReference type="ARBA" id="ARBA00022989"/>
    </source>
</evidence>
<evidence type="ECO:0000256" key="10">
    <source>
        <dbReference type="ARBA" id="ARBA00048680"/>
    </source>
</evidence>
<comment type="subcellular location">
    <subcellularLocation>
        <location evidence="2">Endomembrane system</location>
        <topology evidence="2">Multi-pass membrane protein</topology>
    </subcellularLocation>
</comment>
<evidence type="ECO:0000256" key="9">
    <source>
        <dbReference type="ARBA" id="ARBA00047863"/>
    </source>
</evidence>
<evidence type="ECO:0000256" key="16">
    <source>
        <dbReference type="ARBA" id="ARBA00049428"/>
    </source>
</evidence>
<dbReference type="Proteomes" id="UP000827986">
    <property type="component" value="Unassembled WGS sequence"/>
</dbReference>
<evidence type="ECO:0000256" key="11">
    <source>
        <dbReference type="ARBA" id="ARBA00048701"/>
    </source>
</evidence>
<keyword evidence="19" id="KW-1185">Reference proteome</keyword>
<comment type="catalytic activity">
    <reaction evidence="14">
        <text>13-(9Z-octadecenoyloxy)-octadecanoate + H2O = 13-hydroxy-octadecanoate + (9Z)-octadecenoate + H(+)</text>
        <dbReference type="Rhea" id="RHEA:52064"/>
        <dbReference type="ChEBI" id="CHEBI:15377"/>
        <dbReference type="ChEBI" id="CHEBI:15378"/>
        <dbReference type="ChEBI" id="CHEBI:30823"/>
        <dbReference type="ChEBI" id="CHEBI:136303"/>
        <dbReference type="ChEBI" id="CHEBI:136304"/>
    </reaction>
    <physiologicalReaction direction="left-to-right" evidence="14">
        <dbReference type="Rhea" id="RHEA:52065"/>
    </physiologicalReaction>
</comment>
<comment type="similarity">
    <text evidence="3">Belongs to the AIG1 family.</text>
</comment>
<evidence type="ECO:0000256" key="7">
    <source>
        <dbReference type="ARBA" id="ARBA00047368"/>
    </source>
</evidence>
<feature type="transmembrane region" description="Helical" evidence="17">
    <location>
        <begin position="204"/>
        <end position="223"/>
    </location>
</feature>
<comment type="catalytic activity">
    <reaction evidence="15">
        <text>13-(9Z-hexadecenoyloxy)-octadecanoate + H2O = 13-hydroxy-octadecanoate + (9Z)-hexadecenoate + H(+)</text>
        <dbReference type="Rhea" id="RHEA:52076"/>
        <dbReference type="ChEBI" id="CHEBI:15377"/>
        <dbReference type="ChEBI" id="CHEBI:15378"/>
        <dbReference type="ChEBI" id="CHEBI:32372"/>
        <dbReference type="ChEBI" id="CHEBI:136304"/>
        <dbReference type="ChEBI" id="CHEBI:136315"/>
    </reaction>
    <physiologicalReaction direction="left-to-right" evidence="15">
        <dbReference type="Rhea" id="RHEA:52077"/>
    </physiologicalReaction>
</comment>
<dbReference type="EMBL" id="JAHDVG010000474">
    <property type="protein sequence ID" value="KAH1177146.1"/>
    <property type="molecule type" value="Genomic_DNA"/>
</dbReference>
<evidence type="ECO:0000256" key="2">
    <source>
        <dbReference type="ARBA" id="ARBA00004127"/>
    </source>
</evidence>
<comment type="catalytic activity">
    <reaction evidence="13">
        <text>9-octadecanoyloxy-octadecanoate + H2O = 9-hydroxy-octadecanoate + octadecanoate + H(+)</text>
        <dbReference type="Rhea" id="RHEA:52096"/>
        <dbReference type="ChEBI" id="CHEBI:15377"/>
        <dbReference type="ChEBI" id="CHEBI:15378"/>
        <dbReference type="ChEBI" id="CHEBI:25629"/>
        <dbReference type="ChEBI" id="CHEBI:136286"/>
        <dbReference type="ChEBI" id="CHEBI:136373"/>
    </reaction>
    <physiologicalReaction direction="left-to-right" evidence="13">
        <dbReference type="Rhea" id="RHEA:52097"/>
    </physiologicalReaction>
</comment>
<comment type="catalytic activity">
    <reaction evidence="11">
        <text>12-(9Z-octadecenoyloxy)-octadecanoate + H2O = 12-hydroxyoctadecanoate + (9Z)-octadecenoate + H(+)</text>
        <dbReference type="Rhea" id="RHEA:52060"/>
        <dbReference type="ChEBI" id="CHEBI:15377"/>
        <dbReference type="ChEBI" id="CHEBI:15378"/>
        <dbReference type="ChEBI" id="CHEBI:30823"/>
        <dbReference type="ChEBI" id="CHEBI:84201"/>
        <dbReference type="ChEBI" id="CHEBI:136302"/>
    </reaction>
    <physiologicalReaction direction="left-to-right" evidence="11">
        <dbReference type="Rhea" id="RHEA:52061"/>
    </physiologicalReaction>
</comment>
<sequence>MSDQRSGGCGGAQQERCSKLPSEAAFTAHPYTNTGLDHVSFVNEASRECVIPGKNHYVEVNVIKQTSRSRIDYSKMEQSATGVPTGLKIPPSSHRGKVVRFRQGQEVVEKAEAPLCYPASPDFHCHLVTQVLQAVFYGISFLADVLRLIKKLPSVKYIISCRDLLFSVLAFPVSTFVFMSFWVLYTYNRELVYPKSLDGIIPMWLNHAMHTIVLPLALLEVFATPHRYPPKKKGLILLGFVSIAYLSWVLWIYSVTGEWVYPLFTFFSPVGLAAFFCSSIVLIVWIYNIGEFLNRMIWGGYMIVAEGSYSCSGIEYARAKPSSILAHFGLGQKSH</sequence>
<keyword evidence="6 17" id="KW-0472">Membrane</keyword>
<dbReference type="GO" id="GO:0012505">
    <property type="term" value="C:endomembrane system"/>
    <property type="evidence" value="ECO:0007669"/>
    <property type="project" value="UniProtKB-SubCell"/>
</dbReference>
<evidence type="ECO:0000256" key="14">
    <source>
        <dbReference type="ARBA" id="ARBA00049296"/>
    </source>
</evidence>
<evidence type="ECO:0000256" key="3">
    <source>
        <dbReference type="ARBA" id="ARBA00009300"/>
    </source>
</evidence>
<evidence type="ECO:0000256" key="12">
    <source>
        <dbReference type="ARBA" id="ARBA00048800"/>
    </source>
</evidence>
<dbReference type="PANTHER" id="PTHR10989:SF17">
    <property type="entry name" value="ANDROGEN-DEPENDENT TFPI-REGULATING PROTEIN"/>
    <property type="match status" value="1"/>
</dbReference>